<feature type="transmembrane region" description="Helical" evidence="9">
    <location>
        <begin position="331"/>
        <end position="350"/>
    </location>
</feature>
<evidence type="ECO:0000256" key="4">
    <source>
        <dbReference type="ARBA" id="ARBA00022679"/>
    </source>
</evidence>
<dbReference type="Proteomes" id="UP001589789">
    <property type="component" value="Unassembled WGS sequence"/>
</dbReference>
<dbReference type="RefSeq" id="WP_377051590.1">
    <property type="nucleotide sequence ID" value="NZ_JBHLVZ010000038.1"/>
</dbReference>
<evidence type="ECO:0000256" key="8">
    <source>
        <dbReference type="ARBA" id="ARBA00022840"/>
    </source>
</evidence>
<evidence type="ECO:0000313" key="11">
    <source>
        <dbReference type="EMBL" id="MFC0386783.1"/>
    </source>
</evidence>
<evidence type="ECO:0000256" key="2">
    <source>
        <dbReference type="ARBA" id="ARBA00012438"/>
    </source>
</evidence>
<evidence type="ECO:0000259" key="10">
    <source>
        <dbReference type="PROSITE" id="PS50113"/>
    </source>
</evidence>
<keyword evidence="12" id="KW-1185">Reference proteome</keyword>
<comment type="caution">
    <text evidence="11">The sequence shown here is derived from an EMBL/GenBank/DDBJ whole genome shotgun (WGS) entry which is preliminary data.</text>
</comment>
<dbReference type="Gene3D" id="3.30.450.20">
    <property type="entry name" value="PAS domain"/>
    <property type="match status" value="2"/>
</dbReference>
<keyword evidence="5" id="KW-0677">Repeat</keyword>
<dbReference type="Pfam" id="PF07536">
    <property type="entry name" value="HWE_HK"/>
    <property type="match status" value="1"/>
</dbReference>
<evidence type="ECO:0000256" key="3">
    <source>
        <dbReference type="ARBA" id="ARBA00022553"/>
    </source>
</evidence>
<dbReference type="InterPro" id="IPR000700">
    <property type="entry name" value="PAS-assoc_C"/>
</dbReference>
<dbReference type="EC" id="2.7.13.3" evidence="2"/>
<protein>
    <recommendedName>
        <fullName evidence="2">histidine kinase</fullName>
        <ecNumber evidence="2">2.7.13.3</ecNumber>
    </recommendedName>
</protein>
<dbReference type="GO" id="GO:0016301">
    <property type="term" value="F:kinase activity"/>
    <property type="evidence" value="ECO:0007669"/>
    <property type="project" value="UniProtKB-KW"/>
</dbReference>
<feature type="transmembrane region" description="Helical" evidence="9">
    <location>
        <begin position="34"/>
        <end position="55"/>
    </location>
</feature>
<sequence>MPSADATNAAIQAGEQATSLPVAAPRVFTPSLKVVLSTAFGALALLTAVISSAAIGHVADKRIRADIGAEFTSAAEHVAALLDRGLFERLRDVQVAASLDTMIDTNVTIDGRRRILERLQETYPDYAILGYIGADGRVVETSSGILRGADVSGREYFQRGKQGPFVSDVHDAILMAPLLGRGPDNPPRFVDLAAPVRAADNALVGVVGAHLYWEWAEGIERHVMAPILARHPGAEAFILSRQGQVLLGPRSQRGATITDLAPSALADLAARRAGSVVERSRPENGAEDHTHLVGYAATQGHRTFHGLGWTVLVRQDAEAAFAPARQLAQQVLFWGFVAAALAAGLGWYLAGLITRPLADLCRAAERLQTDPRATEVPIGQGLREVTLLSSSISALVAGVRWRETALQNSEARLRLATEAAGITAWEIDLTPEQRARSRRSAVAGLSDPLAEWTIESFLASVVPEDHDGVLEAYNHAVDNSVDLCFSCRVRGDDNNDDRWVEVRGVPLAVPPGGRVTRYTGVIEDITERKRSEQALQLLVRELDHRVKNQFAVFDGLVRFTAKTAADPATMASVLHGRIAALSAAHELVRDATGDGSARGLHSTTMIALLQTLLAPYGIRLSGDHESSSGRVEMDGPRVTIGPTSASALALVVHELATNAARHGALSLPTGVASLTWSAITPKSMVVVRWQERGGPELFGEPVRRGFGTSLVRQSVQGQLGGHVAFDWSQPEGLVVSLRLPADRLAR</sequence>
<feature type="domain" description="PAC" evidence="10">
    <location>
        <begin position="483"/>
        <end position="537"/>
    </location>
</feature>
<evidence type="ECO:0000256" key="5">
    <source>
        <dbReference type="ARBA" id="ARBA00022737"/>
    </source>
</evidence>
<keyword evidence="3" id="KW-0597">Phosphoprotein</keyword>
<dbReference type="InterPro" id="IPR011102">
    <property type="entry name" value="Sig_transdc_His_kinase_HWE"/>
</dbReference>
<comment type="catalytic activity">
    <reaction evidence="1">
        <text>ATP + protein L-histidine = ADP + protein N-phospho-L-histidine.</text>
        <dbReference type="EC" id="2.7.13.3"/>
    </reaction>
</comment>
<evidence type="ECO:0000313" key="12">
    <source>
        <dbReference type="Proteomes" id="UP001589789"/>
    </source>
</evidence>
<evidence type="ECO:0000256" key="9">
    <source>
        <dbReference type="SAM" id="Phobius"/>
    </source>
</evidence>
<reference evidence="11 12" key="1">
    <citation type="submission" date="2024-09" db="EMBL/GenBank/DDBJ databases">
        <authorList>
            <person name="Sun Q."/>
            <person name="Mori K."/>
        </authorList>
    </citation>
    <scope>NUCLEOTIDE SEQUENCE [LARGE SCALE GENOMIC DNA]</scope>
    <source>
        <strain evidence="11 12">CCM 7468</strain>
    </source>
</reference>
<dbReference type="SUPFAM" id="SSF55874">
    <property type="entry name" value="ATPase domain of HSP90 chaperone/DNA topoisomerase II/histidine kinase"/>
    <property type="match status" value="1"/>
</dbReference>
<accession>A0ABV6IT50</accession>
<name>A0ABV6IT50_9PROT</name>
<dbReference type="CDD" id="cd12914">
    <property type="entry name" value="PDC1_DGC_like"/>
    <property type="match status" value="1"/>
</dbReference>
<dbReference type="PANTHER" id="PTHR41523">
    <property type="entry name" value="TWO-COMPONENT SYSTEM SENSOR PROTEIN"/>
    <property type="match status" value="1"/>
</dbReference>
<dbReference type="Gene3D" id="3.30.565.10">
    <property type="entry name" value="Histidine kinase-like ATPase, C-terminal domain"/>
    <property type="match status" value="1"/>
</dbReference>
<keyword evidence="9" id="KW-1133">Transmembrane helix</keyword>
<gene>
    <name evidence="11" type="ORF">ACFFIC_14680</name>
</gene>
<keyword evidence="9" id="KW-0472">Membrane</keyword>
<proteinExistence type="predicted"/>
<evidence type="ECO:0000256" key="6">
    <source>
        <dbReference type="ARBA" id="ARBA00022741"/>
    </source>
</evidence>
<dbReference type="SUPFAM" id="SSF55785">
    <property type="entry name" value="PYP-like sensor domain (PAS domain)"/>
    <property type="match status" value="1"/>
</dbReference>
<evidence type="ECO:0000256" key="7">
    <source>
        <dbReference type="ARBA" id="ARBA00022777"/>
    </source>
</evidence>
<dbReference type="Gene3D" id="6.10.340.10">
    <property type="match status" value="1"/>
</dbReference>
<dbReference type="EMBL" id="JBHLVZ010000038">
    <property type="protein sequence ID" value="MFC0386783.1"/>
    <property type="molecule type" value="Genomic_DNA"/>
</dbReference>
<dbReference type="InterPro" id="IPR036890">
    <property type="entry name" value="HATPase_C_sf"/>
</dbReference>
<keyword evidence="7 11" id="KW-0418">Kinase</keyword>
<keyword evidence="8" id="KW-0067">ATP-binding</keyword>
<organism evidence="11 12">
    <name type="scientific">Muricoccus vinaceus</name>
    <dbReference type="NCBI Taxonomy" id="424704"/>
    <lineage>
        <taxon>Bacteria</taxon>
        <taxon>Pseudomonadati</taxon>
        <taxon>Pseudomonadota</taxon>
        <taxon>Alphaproteobacteria</taxon>
        <taxon>Acetobacterales</taxon>
        <taxon>Roseomonadaceae</taxon>
        <taxon>Muricoccus</taxon>
    </lineage>
</organism>
<keyword evidence="6" id="KW-0547">Nucleotide-binding</keyword>
<keyword evidence="4" id="KW-0808">Transferase</keyword>
<dbReference type="PANTHER" id="PTHR41523:SF8">
    <property type="entry name" value="ETHYLENE RESPONSE SENSOR PROTEIN"/>
    <property type="match status" value="1"/>
</dbReference>
<keyword evidence="9" id="KW-0812">Transmembrane</keyword>
<dbReference type="SMART" id="SM00911">
    <property type="entry name" value="HWE_HK"/>
    <property type="match status" value="1"/>
</dbReference>
<evidence type="ECO:0000256" key="1">
    <source>
        <dbReference type="ARBA" id="ARBA00000085"/>
    </source>
</evidence>
<dbReference type="InterPro" id="IPR035965">
    <property type="entry name" value="PAS-like_dom_sf"/>
</dbReference>
<dbReference type="PROSITE" id="PS50113">
    <property type="entry name" value="PAC"/>
    <property type="match status" value="1"/>
</dbReference>